<dbReference type="Proteomes" id="UP001204144">
    <property type="component" value="Unassembled WGS sequence"/>
</dbReference>
<organism evidence="1 2">
    <name type="scientific">Lacihabitans soyangensis</name>
    <dbReference type="NCBI Taxonomy" id="869394"/>
    <lineage>
        <taxon>Bacteria</taxon>
        <taxon>Pseudomonadati</taxon>
        <taxon>Bacteroidota</taxon>
        <taxon>Cytophagia</taxon>
        <taxon>Cytophagales</taxon>
        <taxon>Leadbetterellaceae</taxon>
        <taxon>Lacihabitans</taxon>
    </lineage>
</organism>
<gene>
    <name evidence="1" type="ORF">EGI31_05695</name>
</gene>
<keyword evidence="2" id="KW-1185">Reference proteome</keyword>
<sequence length="339" mass="39419">MTIIMNKLNIAFFASILIIIQSCSLPEKNFSSSKDLSAYKKTDFIPTLENKISKDKNAIYCVSLLNAWNEIRKIINEPIIVKNEFDDLTLLNNSKSFIGVLKQNEYSSSGQVDGDKIKVQAEFKNNLNFEHELNSFKDSLVFENTKVASFGTKGLDYMLWKVINISYYKNDDNFIVKLQPKNKEHEILLFKSSNNYNTMSEMYYELIRLTKLGMEEEKDEKQKWKYAISDEDLIVIPKFDFNIEHDFKTITGKTIIANKEPFYIEKAWQRIAFHLDEYGSRIETEAEFEAAAAALGGEERPKPKVMKFDKPFLLILKRTDAKNPYFSLWTSNSELMLKE</sequence>
<accession>A0AAE3H010</accession>
<reference evidence="1 2" key="1">
    <citation type="submission" date="2018-11" db="EMBL/GenBank/DDBJ databases">
        <title>Novel bacteria species description.</title>
        <authorList>
            <person name="Han J.-H."/>
        </authorList>
    </citation>
    <scope>NUCLEOTIDE SEQUENCE [LARGE SCALE GENOMIC DNA]</scope>
    <source>
        <strain evidence="1 2">KCTC23259</strain>
    </source>
</reference>
<evidence type="ECO:0000313" key="1">
    <source>
        <dbReference type="EMBL" id="MCP9762439.1"/>
    </source>
</evidence>
<name>A0AAE3H010_9BACT</name>
<evidence type="ECO:0000313" key="2">
    <source>
        <dbReference type="Proteomes" id="UP001204144"/>
    </source>
</evidence>
<comment type="caution">
    <text evidence="1">The sequence shown here is derived from an EMBL/GenBank/DDBJ whole genome shotgun (WGS) entry which is preliminary data.</text>
</comment>
<dbReference type="EMBL" id="RJUF01000010">
    <property type="protein sequence ID" value="MCP9762439.1"/>
    <property type="molecule type" value="Genomic_DNA"/>
</dbReference>
<dbReference type="AlphaFoldDB" id="A0AAE3H010"/>
<proteinExistence type="predicted"/>
<dbReference type="PROSITE" id="PS51257">
    <property type="entry name" value="PROKAR_LIPOPROTEIN"/>
    <property type="match status" value="1"/>
</dbReference>
<dbReference type="Gene3D" id="3.30.497.10">
    <property type="entry name" value="Antithrombin, subunit I, domain 2"/>
    <property type="match status" value="1"/>
</dbReference>
<dbReference type="InterPro" id="IPR036186">
    <property type="entry name" value="Serpin_sf"/>
</dbReference>
<dbReference type="InterPro" id="IPR042178">
    <property type="entry name" value="Serpin_sf_1"/>
</dbReference>
<dbReference type="PROSITE" id="PS00284">
    <property type="entry name" value="SERPIN"/>
    <property type="match status" value="1"/>
</dbReference>
<dbReference type="SUPFAM" id="SSF56574">
    <property type="entry name" value="Serpins"/>
    <property type="match status" value="1"/>
</dbReference>
<protein>
    <recommendedName>
        <fullName evidence="3">Serpin domain-containing protein</fullName>
    </recommendedName>
</protein>
<dbReference type="InterPro" id="IPR023795">
    <property type="entry name" value="Serpin_CS"/>
</dbReference>
<evidence type="ECO:0008006" key="3">
    <source>
        <dbReference type="Google" id="ProtNLM"/>
    </source>
</evidence>